<protein>
    <submittedName>
        <fullName evidence="2">Uncharacterized protein</fullName>
    </submittedName>
</protein>
<dbReference type="AlphaFoldDB" id="A0A4D6H1X7"/>
<gene>
    <name evidence="2" type="ORF">DV707_07980</name>
</gene>
<sequence length="85" mass="9591">MDRYCERGTSLVSRRRNGALPLERVTERPRTRFHERGRISSHDVDREPVTVDTTASGTWTSAGGHFPKRPGVPIVLLTFLTLTNT</sequence>
<feature type="compositionally biased region" description="Basic and acidic residues" evidence="1">
    <location>
        <begin position="33"/>
        <end position="49"/>
    </location>
</feature>
<feature type="region of interest" description="Disordered" evidence="1">
    <location>
        <begin position="33"/>
        <end position="64"/>
    </location>
</feature>
<name>A0A4D6H1X7_9EURY</name>
<evidence type="ECO:0000256" key="1">
    <source>
        <dbReference type="SAM" id="MobiDB-lite"/>
    </source>
</evidence>
<reference evidence="2 3" key="1">
    <citation type="journal article" date="2019" name="Nat. Commun.">
        <title>A new type of DNA phosphorothioation-based antiviral system in archaea.</title>
        <authorList>
            <person name="Xiong L."/>
            <person name="Liu S."/>
            <person name="Chen S."/>
            <person name="Xiao Y."/>
            <person name="Zhu B."/>
            <person name="Gao Y."/>
            <person name="Zhang Y."/>
            <person name="Chen B."/>
            <person name="Luo J."/>
            <person name="Deng Z."/>
            <person name="Chen X."/>
            <person name="Wang L."/>
            <person name="Chen S."/>
        </authorList>
    </citation>
    <scope>NUCLEOTIDE SEQUENCE [LARGE SCALE GENOMIC DNA]</scope>
    <source>
        <strain evidence="2 3">CGMCC 1.10331</strain>
    </source>
</reference>
<dbReference type="KEGG" id="hlm:DV707_07980"/>
<dbReference type="EMBL" id="CP031311">
    <property type="protein sequence ID" value="QCC47601.1"/>
    <property type="molecule type" value="Genomic_DNA"/>
</dbReference>
<evidence type="ECO:0000313" key="2">
    <source>
        <dbReference type="EMBL" id="QCC47601.1"/>
    </source>
</evidence>
<dbReference type="Proteomes" id="UP000296733">
    <property type="component" value="Chromosome"/>
</dbReference>
<organism evidence="2 3">
    <name type="scientific">Halobellus limi</name>
    <dbReference type="NCBI Taxonomy" id="699433"/>
    <lineage>
        <taxon>Archaea</taxon>
        <taxon>Methanobacteriati</taxon>
        <taxon>Methanobacteriota</taxon>
        <taxon>Stenosarchaea group</taxon>
        <taxon>Halobacteria</taxon>
        <taxon>Halobacteriales</taxon>
        <taxon>Haloferacaceae</taxon>
        <taxon>Halobellus</taxon>
    </lineage>
</organism>
<accession>A0A4D6H1X7</accession>
<feature type="compositionally biased region" description="Low complexity" evidence="1">
    <location>
        <begin position="53"/>
        <end position="64"/>
    </location>
</feature>
<evidence type="ECO:0000313" key="3">
    <source>
        <dbReference type="Proteomes" id="UP000296733"/>
    </source>
</evidence>
<proteinExistence type="predicted"/>